<feature type="region of interest" description="Disordered" evidence="1">
    <location>
        <begin position="1"/>
        <end position="79"/>
    </location>
</feature>
<keyword evidence="3" id="KW-1185">Reference proteome</keyword>
<organism evidence="2 3">
    <name type="scientific">Piloderma croceum (strain F 1598)</name>
    <dbReference type="NCBI Taxonomy" id="765440"/>
    <lineage>
        <taxon>Eukaryota</taxon>
        <taxon>Fungi</taxon>
        <taxon>Dikarya</taxon>
        <taxon>Basidiomycota</taxon>
        <taxon>Agaricomycotina</taxon>
        <taxon>Agaricomycetes</taxon>
        <taxon>Agaricomycetidae</taxon>
        <taxon>Atheliales</taxon>
        <taxon>Atheliaceae</taxon>
        <taxon>Piloderma</taxon>
    </lineage>
</organism>
<reference evidence="3" key="2">
    <citation type="submission" date="2015-01" db="EMBL/GenBank/DDBJ databases">
        <title>Evolutionary Origins and Diversification of the Mycorrhizal Mutualists.</title>
        <authorList>
            <consortium name="DOE Joint Genome Institute"/>
            <consortium name="Mycorrhizal Genomics Consortium"/>
            <person name="Kohler A."/>
            <person name="Kuo A."/>
            <person name="Nagy L.G."/>
            <person name="Floudas D."/>
            <person name="Copeland A."/>
            <person name="Barry K.W."/>
            <person name="Cichocki N."/>
            <person name="Veneault-Fourrey C."/>
            <person name="LaButti K."/>
            <person name="Lindquist E.A."/>
            <person name="Lipzen A."/>
            <person name="Lundell T."/>
            <person name="Morin E."/>
            <person name="Murat C."/>
            <person name="Riley R."/>
            <person name="Ohm R."/>
            <person name="Sun H."/>
            <person name="Tunlid A."/>
            <person name="Henrissat B."/>
            <person name="Grigoriev I.V."/>
            <person name="Hibbett D.S."/>
            <person name="Martin F."/>
        </authorList>
    </citation>
    <scope>NUCLEOTIDE SEQUENCE [LARGE SCALE GENOMIC DNA]</scope>
    <source>
        <strain evidence="3">F 1598</strain>
    </source>
</reference>
<dbReference type="EMBL" id="KN832976">
    <property type="protein sequence ID" value="KIM88791.1"/>
    <property type="molecule type" value="Genomic_DNA"/>
</dbReference>
<evidence type="ECO:0000313" key="2">
    <source>
        <dbReference type="EMBL" id="KIM88791.1"/>
    </source>
</evidence>
<proteinExistence type="predicted"/>
<evidence type="ECO:0000256" key="1">
    <source>
        <dbReference type="SAM" id="MobiDB-lite"/>
    </source>
</evidence>
<dbReference type="OrthoDB" id="3257074at2759"/>
<dbReference type="InParanoid" id="A0A0C3GDT1"/>
<reference evidence="2 3" key="1">
    <citation type="submission" date="2014-04" db="EMBL/GenBank/DDBJ databases">
        <authorList>
            <consortium name="DOE Joint Genome Institute"/>
            <person name="Kuo A."/>
            <person name="Tarkka M."/>
            <person name="Buscot F."/>
            <person name="Kohler A."/>
            <person name="Nagy L.G."/>
            <person name="Floudas D."/>
            <person name="Copeland A."/>
            <person name="Barry K.W."/>
            <person name="Cichocki N."/>
            <person name="Veneault-Fourrey C."/>
            <person name="LaButti K."/>
            <person name="Lindquist E.A."/>
            <person name="Lipzen A."/>
            <person name="Lundell T."/>
            <person name="Morin E."/>
            <person name="Murat C."/>
            <person name="Sun H."/>
            <person name="Tunlid A."/>
            <person name="Henrissat B."/>
            <person name="Grigoriev I.V."/>
            <person name="Hibbett D.S."/>
            <person name="Martin F."/>
            <person name="Nordberg H.P."/>
            <person name="Cantor M.N."/>
            <person name="Hua S.X."/>
        </authorList>
    </citation>
    <scope>NUCLEOTIDE SEQUENCE [LARGE SCALE GENOMIC DNA]</scope>
    <source>
        <strain evidence="2 3">F 1598</strain>
    </source>
</reference>
<evidence type="ECO:0000313" key="3">
    <source>
        <dbReference type="Proteomes" id="UP000054166"/>
    </source>
</evidence>
<gene>
    <name evidence="2" type="ORF">PILCRDRAFT_813768</name>
</gene>
<sequence>MSSYNSPYQSAPSSPSHGFFPVGTTSPNAFASFGQSPRDQHNMFASLGSSHGYSQQNGGGSTSQGGSCGGIFARLTRRK</sequence>
<dbReference type="AlphaFoldDB" id="A0A0C3GDT1"/>
<feature type="compositionally biased region" description="Polar residues" evidence="1">
    <location>
        <begin position="23"/>
        <end position="37"/>
    </location>
</feature>
<dbReference type="Proteomes" id="UP000054166">
    <property type="component" value="Unassembled WGS sequence"/>
</dbReference>
<dbReference type="HOGENOM" id="CLU_200672_0_0_1"/>
<name>A0A0C3GDT1_PILCF</name>
<protein>
    <submittedName>
        <fullName evidence="2">Uncharacterized protein</fullName>
    </submittedName>
</protein>
<accession>A0A0C3GDT1</accession>
<feature type="compositionally biased region" description="Polar residues" evidence="1">
    <location>
        <begin position="1"/>
        <end position="16"/>
    </location>
</feature>
<feature type="compositionally biased region" description="Gly residues" evidence="1">
    <location>
        <begin position="57"/>
        <end position="69"/>
    </location>
</feature>